<proteinExistence type="predicted"/>
<dbReference type="Proteomes" id="UP000623250">
    <property type="component" value="Unassembled WGS sequence"/>
</dbReference>
<dbReference type="PANTHER" id="PTHR22617:SF23">
    <property type="entry name" value="CHEMOTAXIS PROTEIN CHEW"/>
    <property type="match status" value="1"/>
</dbReference>
<dbReference type="SMART" id="SM00260">
    <property type="entry name" value="CheW"/>
    <property type="match status" value="1"/>
</dbReference>
<dbReference type="AlphaFoldDB" id="A0A8I1G7H5"/>
<dbReference type="RefSeq" id="WP_199502235.1">
    <property type="nucleotide sequence ID" value="NZ_JAEMUK010000002.1"/>
</dbReference>
<dbReference type="GO" id="GO:0007165">
    <property type="term" value="P:signal transduction"/>
    <property type="evidence" value="ECO:0007669"/>
    <property type="project" value="InterPro"/>
</dbReference>
<comment type="caution">
    <text evidence="2">The sequence shown here is derived from an EMBL/GenBank/DDBJ whole genome shotgun (WGS) entry which is preliminary data.</text>
</comment>
<reference evidence="2 3" key="1">
    <citation type="submission" date="2020-12" db="EMBL/GenBank/DDBJ databases">
        <title>Revised draft genomes of Rhodomicrobium vannielii ATCC 17100 and Rhodomicrobium udaipurense JA643.</title>
        <authorList>
            <person name="Conners E.M."/>
            <person name="Davenport E.J."/>
            <person name="Bose A."/>
        </authorList>
    </citation>
    <scope>NUCLEOTIDE SEQUENCE [LARGE SCALE GENOMIC DNA]</scope>
    <source>
        <strain evidence="2 3">JA643</strain>
    </source>
</reference>
<dbReference type="GO" id="GO:0005829">
    <property type="term" value="C:cytosol"/>
    <property type="evidence" value="ECO:0007669"/>
    <property type="project" value="TreeGrafter"/>
</dbReference>
<sequence length="176" mass="19561">MRAMQPESVDTLTPRREPFSAASAHIRADFFTVFVANQVYGISVADAPTIFSLGEVTPVPSVRGGFIGLTNLRGRIVVTVNLREWLGLQPKAGRTEKYAIALEVRNECIALLVDKIGDVLTLPEMGRAEVPPHFKSRKIHFAREMYFAEIGLIPILDKTLLFNQLMAQVSEPRQAI</sequence>
<dbReference type="PANTHER" id="PTHR22617">
    <property type="entry name" value="CHEMOTAXIS SENSOR HISTIDINE KINASE-RELATED"/>
    <property type="match status" value="1"/>
</dbReference>
<evidence type="ECO:0000313" key="2">
    <source>
        <dbReference type="EMBL" id="MBJ7542012.1"/>
    </source>
</evidence>
<gene>
    <name evidence="2" type="ORF">JDN41_00380</name>
</gene>
<dbReference type="InterPro" id="IPR002545">
    <property type="entry name" value="CheW-lke_dom"/>
</dbReference>
<feature type="domain" description="CheW-like" evidence="1">
    <location>
        <begin position="27"/>
        <end position="167"/>
    </location>
</feature>
<protein>
    <submittedName>
        <fullName evidence="2">Chemotaxis protein CheW</fullName>
    </submittedName>
</protein>
<dbReference type="Gene3D" id="2.30.30.40">
    <property type="entry name" value="SH3 Domains"/>
    <property type="match status" value="1"/>
</dbReference>
<dbReference type="EMBL" id="JAEMUK010000002">
    <property type="protein sequence ID" value="MBJ7542012.1"/>
    <property type="molecule type" value="Genomic_DNA"/>
</dbReference>
<organism evidence="2 3">
    <name type="scientific">Rhodomicrobium udaipurense</name>
    <dbReference type="NCBI Taxonomy" id="1202716"/>
    <lineage>
        <taxon>Bacteria</taxon>
        <taxon>Pseudomonadati</taxon>
        <taxon>Pseudomonadota</taxon>
        <taxon>Alphaproteobacteria</taxon>
        <taxon>Hyphomicrobiales</taxon>
        <taxon>Hyphomicrobiaceae</taxon>
        <taxon>Rhodomicrobium</taxon>
    </lineage>
</organism>
<dbReference type="PROSITE" id="PS50851">
    <property type="entry name" value="CHEW"/>
    <property type="match status" value="1"/>
</dbReference>
<dbReference type="SUPFAM" id="SSF50341">
    <property type="entry name" value="CheW-like"/>
    <property type="match status" value="1"/>
</dbReference>
<name>A0A8I1G7H5_9HYPH</name>
<dbReference type="Pfam" id="PF01584">
    <property type="entry name" value="CheW"/>
    <property type="match status" value="1"/>
</dbReference>
<dbReference type="GO" id="GO:0006935">
    <property type="term" value="P:chemotaxis"/>
    <property type="evidence" value="ECO:0007669"/>
    <property type="project" value="InterPro"/>
</dbReference>
<dbReference type="InterPro" id="IPR039315">
    <property type="entry name" value="CheW"/>
</dbReference>
<dbReference type="Gene3D" id="2.40.50.180">
    <property type="entry name" value="CheA-289, Domain 4"/>
    <property type="match status" value="1"/>
</dbReference>
<dbReference type="InterPro" id="IPR036061">
    <property type="entry name" value="CheW-like_dom_sf"/>
</dbReference>
<accession>A0A8I1G7H5</accession>
<keyword evidence="3" id="KW-1185">Reference proteome</keyword>
<evidence type="ECO:0000259" key="1">
    <source>
        <dbReference type="PROSITE" id="PS50851"/>
    </source>
</evidence>
<evidence type="ECO:0000313" key="3">
    <source>
        <dbReference type="Proteomes" id="UP000623250"/>
    </source>
</evidence>